<dbReference type="EMBL" id="JACDXX010000050">
    <property type="protein sequence ID" value="MCB5412383.1"/>
    <property type="molecule type" value="Genomic_DNA"/>
</dbReference>
<sequence length="145" mass="15471">MNELLLYGTVGSSWWDEEFFTAKTVRESLADMTGPLTVRINSGGGIATEGQAIYTALRGYSGEVHIVVEGIAASAASLIAMAGSSITMSTGAIMMIHDPASWYVSAISTLGTVWRDCVAEALRLIFIPVGVEDDEEPKDRASETH</sequence>
<dbReference type="InterPro" id="IPR023562">
    <property type="entry name" value="ClpP/TepA"/>
</dbReference>
<keyword evidence="2" id="KW-0645">Protease</keyword>
<name>A0ABS8CSL4_9RHOB</name>
<evidence type="ECO:0000256" key="1">
    <source>
        <dbReference type="ARBA" id="ARBA00007039"/>
    </source>
</evidence>
<dbReference type="PRINTS" id="PR00127">
    <property type="entry name" value="CLPPROTEASEP"/>
</dbReference>
<dbReference type="InterPro" id="IPR001907">
    <property type="entry name" value="ClpP"/>
</dbReference>
<protein>
    <submittedName>
        <fullName evidence="2">ATP-dependent Clp protease proteolytic subunit</fullName>
    </submittedName>
</protein>
<proteinExistence type="inferred from homology"/>
<keyword evidence="2" id="KW-0378">Hydrolase</keyword>
<dbReference type="GO" id="GO:0008233">
    <property type="term" value="F:peptidase activity"/>
    <property type="evidence" value="ECO:0007669"/>
    <property type="project" value="UniProtKB-KW"/>
</dbReference>
<accession>A0ABS8CSL4</accession>
<dbReference type="InterPro" id="IPR029045">
    <property type="entry name" value="ClpP/crotonase-like_dom_sf"/>
</dbReference>
<dbReference type="Gene3D" id="3.90.226.10">
    <property type="entry name" value="2-enoyl-CoA Hydratase, Chain A, domain 1"/>
    <property type="match status" value="1"/>
</dbReference>
<dbReference type="GO" id="GO:0006508">
    <property type="term" value="P:proteolysis"/>
    <property type="evidence" value="ECO:0007669"/>
    <property type="project" value="UniProtKB-KW"/>
</dbReference>
<keyword evidence="3" id="KW-1185">Reference proteome</keyword>
<feature type="non-terminal residue" evidence="2">
    <location>
        <position position="145"/>
    </location>
</feature>
<dbReference type="Pfam" id="PF00574">
    <property type="entry name" value="CLP_protease"/>
    <property type="match status" value="1"/>
</dbReference>
<evidence type="ECO:0000313" key="2">
    <source>
        <dbReference type="EMBL" id="MCB5412383.1"/>
    </source>
</evidence>
<comment type="caution">
    <text evidence="2">The sequence shown here is derived from an EMBL/GenBank/DDBJ whole genome shotgun (WGS) entry which is preliminary data.</text>
</comment>
<gene>
    <name evidence="2" type="ORF">H0485_20660</name>
</gene>
<dbReference type="SUPFAM" id="SSF52096">
    <property type="entry name" value="ClpP/crotonase"/>
    <property type="match status" value="1"/>
</dbReference>
<evidence type="ECO:0000313" key="3">
    <source>
        <dbReference type="Proteomes" id="UP001198571"/>
    </source>
</evidence>
<organism evidence="2 3">
    <name type="scientific">Pseudogemmobacter faecipullorum</name>
    <dbReference type="NCBI Taxonomy" id="2755041"/>
    <lineage>
        <taxon>Bacteria</taxon>
        <taxon>Pseudomonadati</taxon>
        <taxon>Pseudomonadota</taxon>
        <taxon>Alphaproteobacteria</taxon>
        <taxon>Rhodobacterales</taxon>
        <taxon>Paracoccaceae</taxon>
        <taxon>Pseudogemmobacter</taxon>
    </lineage>
</organism>
<comment type="similarity">
    <text evidence="1">Belongs to the peptidase S14 family.</text>
</comment>
<reference evidence="2 3" key="1">
    <citation type="submission" date="2020-07" db="EMBL/GenBank/DDBJ databases">
        <title>Pseudogemmobacter sp. nov., isolated from poultry manure in Taiwan.</title>
        <authorList>
            <person name="Lin S.-Y."/>
            <person name="Tang Y.-S."/>
            <person name="Young C.-C."/>
        </authorList>
    </citation>
    <scope>NUCLEOTIDE SEQUENCE [LARGE SCALE GENOMIC DNA]</scope>
    <source>
        <strain evidence="2 3">CC-YST710</strain>
    </source>
</reference>
<dbReference type="Proteomes" id="UP001198571">
    <property type="component" value="Unassembled WGS sequence"/>
</dbReference>
<dbReference type="RefSeq" id="WP_226937804.1">
    <property type="nucleotide sequence ID" value="NZ_JACDXX010000050.1"/>
</dbReference>